<dbReference type="Pfam" id="PF02120">
    <property type="entry name" value="Flg_hook"/>
    <property type="match status" value="1"/>
</dbReference>
<evidence type="ECO:0000259" key="2">
    <source>
        <dbReference type="Pfam" id="PF02120"/>
    </source>
</evidence>
<protein>
    <recommendedName>
        <fullName evidence="2">Flagellar hook-length control protein-like C-terminal domain-containing protein</fullName>
    </recommendedName>
</protein>
<dbReference type="InterPro" id="IPR052563">
    <property type="entry name" value="FliK"/>
</dbReference>
<dbReference type="EMBL" id="QFPP01000102">
    <property type="protein sequence ID" value="PZQ75074.1"/>
    <property type="molecule type" value="Genomic_DNA"/>
</dbReference>
<accession>A0A2W5QD89</accession>
<evidence type="ECO:0000256" key="1">
    <source>
        <dbReference type="SAM" id="MobiDB-lite"/>
    </source>
</evidence>
<feature type="region of interest" description="Disordered" evidence="1">
    <location>
        <begin position="1"/>
        <end position="92"/>
    </location>
</feature>
<organism evidence="3 4">
    <name type="scientific">Variovorax paradoxus</name>
    <dbReference type="NCBI Taxonomy" id="34073"/>
    <lineage>
        <taxon>Bacteria</taxon>
        <taxon>Pseudomonadati</taxon>
        <taxon>Pseudomonadota</taxon>
        <taxon>Betaproteobacteria</taxon>
        <taxon>Burkholderiales</taxon>
        <taxon>Comamonadaceae</taxon>
        <taxon>Variovorax</taxon>
    </lineage>
</organism>
<dbReference type="InterPro" id="IPR038610">
    <property type="entry name" value="FliK-like_C_sf"/>
</dbReference>
<dbReference type="PANTHER" id="PTHR37533">
    <property type="entry name" value="FLAGELLAR HOOK-LENGTH CONTROL PROTEIN"/>
    <property type="match status" value="1"/>
</dbReference>
<dbReference type="Gene3D" id="3.30.750.140">
    <property type="match status" value="1"/>
</dbReference>
<proteinExistence type="predicted"/>
<feature type="compositionally biased region" description="Low complexity" evidence="1">
    <location>
        <begin position="147"/>
        <end position="178"/>
    </location>
</feature>
<name>A0A2W5QD89_VARPD</name>
<feature type="compositionally biased region" description="Basic and acidic residues" evidence="1">
    <location>
        <begin position="296"/>
        <end position="306"/>
    </location>
</feature>
<feature type="region of interest" description="Disordered" evidence="1">
    <location>
        <begin position="425"/>
        <end position="447"/>
    </location>
</feature>
<feature type="domain" description="Flagellar hook-length control protein-like C-terminal" evidence="2">
    <location>
        <begin position="347"/>
        <end position="429"/>
    </location>
</feature>
<dbReference type="PANTHER" id="PTHR37533:SF2">
    <property type="entry name" value="FLAGELLAR HOOK-LENGTH CONTROL PROTEIN"/>
    <property type="match status" value="1"/>
</dbReference>
<comment type="caution">
    <text evidence="3">The sequence shown here is derived from an EMBL/GenBank/DDBJ whole genome shotgun (WGS) entry which is preliminary data.</text>
</comment>
<feature type="compositionally biased region" description="Low complexity" evidence="1">
    <location>
        <begin position="433"/>
        <end position="447"/>
    </location>
</feature>
<dbReference type="InterPro" id="IPR021136">
    <property type="entry name" value="Flagellar_hook_control-like_C"/>
</dbReference>
<feature type="compositionally biased region" description="Low complexity" evidence="1">
    <location>
        <begin position="11"/>
        <end position="25"/>
    </location>
</feature>
<feature type="region of interest" description="Disordered" evidence="1">
    <location>
        <begin position="115"/>
        <end position="178"/>
    </location>
</feature>
<reference evidence="3 4" key="1">
    <citation type="submission" date="2017-08" db="EMBL/GenBank/DDBJ databases">
        <title>Infants hospitalized years apart are colonized by the same room-sourced microbial strains.</title>
        <authorList>
            <person name="Brooks B."/>
            <person name="Olm M.R."/>
            <person name="Firek B.A."/>
            <person name="Baker R."/>
            <person name="Thomas B.C."/>
            <person name="Morowitz M.J."/>
            <person name="Banfield J.F."/>
        </authorList>
    </citation>
    <scope>NUCLEOTIDE SEQUENCE [LARGE SCALE GENOMIC DNA]</scope>
    <source>
        <strain evidence="3">S2_005_003_R2_41</strain>
    </source>
</reference>
<evidence type="ECO:0000313" key="3">
    <source>
        <dbReference type="EMBL" id="PZQ75074.1"/>
    </source>
</evidence>
<dbReference type="AlphaFoldDB" id="A0A2W5QD89"/>
<gene>
    <name evidence="3" type="ORF">DI563_10575</name>
</gene>
<evidence type="ECO:0000313" key="4">
    <source>
        <dbReference type="Proteomes" id="UP000249135"/>
    </source>
</evidence>
<feature type="region of interest" description="Disordered" evidence="1">
    <location>
        <begin position="281"/>
        <end position="329"/>
    </location>
</feature>
<sequence>MSAQVLGAGGPSTALSSATSAGSPGLHDDTAGAAFADALTSARQVGPSAHDGDMDADDAAGAPLPGSAVADPQALPPDGSQASSAAPATPDPAAMPLPALALLLAQSALSSARGQQAVPANGSESTPALGAVGAAGRTSGVRVDAQSVSSPPASMVPSESGADAASPSSPGVAAPGEAAVRTAPALHTPVPLAALARDAAPAEPKAVPDTPVAPRFGAGALPSAAVPFAGRGAGPAQTAEPPGQYVVAADASRLAHHEAQGRGDMLAERFASAIHAEPLPAGGAVPLATTGGSMDGSRESDARHPASPEPAPTPGIAGPGTSGVSTSQASPAAVAGGAAEFAGALADQISWWLGQKTQGAELTVQGPAGAAVSVSVQVQGNEAHVAFRSEQAHARQLIGDSLPQLEQLLGGSGLVLGQVSVGAGTTGQQGHPAPDAGGRVRGVGAPAASAVPAPDAAAQATARAVQRGGIDVYA</sequence>
<dbReference type="Proteomes" id="UP000249135">
    <property type="component" value="Unassembled WGS sequence"/>
</dbReference>